<evidence type="ECO:0000259" key="6">
    <source>
        <dbReference type="SMART" id="SM00226"/>
    </source>
</evidence>
<dbReference type="PANTHER" id="PTHR11717">
    <property type="entry name" value="LOW MOLECULAR WEIGHT PROTEIN TYROSINE PHOSPHATASE"/>
    <property type="match status" value="1"/>
</dbReference>
<feature type="active site" description="Proton donor" evidence="5">
    <location>
        <position position="133"/>
    </location>
</feature>
<comment type="similarity">
    <text evidence="1">Belongs to the low molecular weight phosphotyrosine protein phosphatase family.</text>
</comment>
<comment type="caution">
    <text evidence="7">The sequence shown here is derived from an EMBL/GenBank/DDBJ whole genome shotgun (WGS) entry which is preliminary data.</text>
</comment>
<organism evidence="7 8">
    <name type="scientific">Ferruginivarius sediminum</name>
    <dbReference type="NCBI Taxonomy" id="2661937"/>
    <lineage>
        <taxon>Bacteria</taxon>
        <taxon>Pseudomonadati</taxon>
        <taxon>Pseudomonadota</taxon>
        <taxon>Alphaproteobacteria</taxon>
        <taxon>Rhodospirillales</taxon>
        <taxon>Rhodospirillaceae</taxon>
        <taxon>Ferruginivarius</taxon>
    </lineage>
</organism>
<evidence type="ECO:0000313" key="7">
    <source>
        <dbReference type="EMBL" id="RDD63414.1"/>
    </source>
</evidence>
<sequence length="168" mass="18028">MTGASGEPTRVLFVCTGNICRSPSAEAVAARIAEKAGLGARFAFDSAGTGRWHIGEPPDPRAIEAAARRGYELHHLRARQVEAGDFDRFDLILAMDRGHHRQLLAMCPDGKANKLRLFMEFAPPGSGGIDVPDPYYGDDSGFETMLDMIENGGRGLIEQLAGDGASAR</sequence>
<dbReference type="Pfam" id="PF01451">
    <property type="entry name" value="LMWPc"/>
    <property type="match status" value="1"/>
</dbReference>
<evidence type="ECO:0000256" key="3">
    <source>
        <dbReference type="ARBA" id="ARBA00022801"/>
    </source>
</evidence>
<evidence type="ECO:0000256" key="4">
    <source>
        <dbReference type="ARBA" id="ARBA00022912"/>
    </source>
</evidence>
<gene>
    <name evidence="7" type="ORF">DRB17_02930</name>
</gene>
<feature type="active site" description="Nucleophile" evidence="5">
    <location>
        <position position="15"/>
    </location>
</feature>
<dbReference type="EC" id="3.1.3.48" evidence="2"/>
<protein>
    <recommendedName>
        <fullName evidence="2">protein-tyrosine-phosphatase</fullName>
        <ecNumber evidence="2">3.1.3.48</ecNumber>
    </recommendedName>
</protein>
<dbReference type="PANTHER" id="PTHR11717:SF7">
    <property type="entry name" value="LOW MOLECULAR WEIGHT PHOSPHOTYROSINE PROTEIN PHOSPHATASE"/>
    <property type="match status" value="1"/>
</dbReference>
<dbReference type="CDD" id="cd16343">
    <property type="entry name" value="LMWPTP"/>
    <property type="match status" value="1"/>
</dbReference>
<dbReference type="SUPFAM" id="SSF52788">
    <property type="entry name" value="Phosphotyrosine protein phosphatases I"/>
    <property type="match status" value="1"/>
</dbReference>
<evidence type="ECO:0000313" key="8">
    <source>
        <dbReference type="Proteomes" id="UP000253941"/>
    </source>
</evidence>
<dbReference type="SMART" id="SM00226">
    <property type="entry name" value="LMWPc"/>
    <property type="match status" value="1"/>
</dbReference>
<feature type="domain" description="Phosphotyrosine protein phosphatase I" evidence="6">
    <location>
        <begin position="9"/>
        <end position="159"/>
    </location>
</feature>
<dbReference type="Proteomes" id="UP000253941">
    <property type="component" value="Unassembled WGS sequence"/>
</dbReference>
<dbReference type="PRINTS" id="PR00719">
    <property type="entry name" value="LMWPTPASE"/>
</dbReference>
<accession>A0A369TFN9</accession>
<reference evidence="7 8" key="1">
    <citation type="submission" date="2018-07" db="EMBL/GenBank/DDBJ databases">
        <title>Venubactetium sediminum gen. nov., sp. nov., isolated from a marine solar saltern.</title>
        <authorList>
            <person name="Wang S."/>
        </authorList>
    </citation>
    <scope>NUCLEOTIDE SEQUENCE [LARGE SCALE GENOMIC DNA]</scope>
    <source>
        <strain evidence="7 8">WD2A32</strain>
    </source>
</reference>
<evidence type="ECO:0000256" key="5">
    <source>
        <dbReference type="PIRSR" id="PIRSR617867-1"/>
    </source>
</evidence>
<dbReference type="RefSeq" id="WP_114580668.1">
    <property type="nucleotide sequence ID" value="NZ_QPMH01000002.1"/>
</dbReference>
<dbReference type="Gene3D" id="3.40.50.2300">
    <property type="match status" value="1"/>
</dbReference>
<dbReference type="InterPro" id="IPR036196">
    <property type="entry name" value="Ptyr_pPase_sf"/>
</dbReference>
<evidence type="ECO:0000256" key="1">
    <source>
        <dbReference type="ARBA" id="ARBA00011063"/>
    </source>
</evidence>
<feature type="active site" evidence="5">
    <location>
        <position position="21"/>
    </location>
</feature>
<dbReference type="GO" id="GO:0004725">
    <property type="term" value="F:protein tyrosine phosphatase activity"/>
    <property type="evidence" value="ECO:0007669"/>
    <property type="project" value="UniProtKB-EC"/>
</dbReference>
<dbReference type="InterPro" id="IPR050438">
    <property type="entry name" value="LMW_PTPase"/>
</dbReference>
<keyword evidence="4" id="KW-0904">Protein phosphatase</keyword>
<dbReference type="InterPro" id="IPR023485">
    <property type="entry name" value="Ptyr_pPase"/>
</dbReference>
<evidence type="ECO:0000256" key="2">
    <source>
        <dbReference type="ARBA" id="ARBA00013064"/>
    </source>
</evidence>
<keyword evidence="3" id="KW-0378">Hydrolase</keyword>
<keyword evidence="8" id="KW-1185">Reference proteome</keyword>
<dbReference type="AlphaFoldDB" id="A0A369TFN9"/>
<dbReference type="InterPro" id="IPR017867">
    <property type="entry name" value="Tyr_phospatase_low_mol_wt"/>
</dbReference>
<dbReference type="EMBL" id="QPMH01000002">
    <property type="protein sequence ID" value="RDD63414.1"/>
    <property type="molecule type" value="Genomic_DNA"/>
</dbReference>
<name>A0A369TFN9_9PROT</name>
<proteinExistence type="inferred from homology"/>